<feature type="compositionally biased region" description="Acidic residues" evidence="9">
    <location>
        <begin position="340"/>
        <end position="355"/>
    </location>
</feature>
<dbReference type="GO" id="GO:0002098">
    <property type="term" value="P:tRNA wobble uridine modification"/>
    <property type="evidence" value="ECO:0007669"/>
    <property type="project" value="InterPro"/>
</dbReference>
<dbReference type="STRING" id="1432141.A0A015KNP6"/>
<evidence type="ECO:0000256" key="2">
    <source>
        <dbReference type="ARBA" id="ARBA00004496"/>
    </source>
</evidence>
<evidence type="ECO:0000256" key="3">
    <source>
        <dbReference type="ARBA" id="ARBA00005043"/>
    </source>
</evidence>
<dbReference type="EMBL" id="JEMT01016919">
    <property type="protein sequence ID" value="EXX69184.1"/>
    <property type="molecule type" value="Genomic_DNA"/>
</dbReference>
<keyword evidence="6" id="KW-0963">Cytoplasm</keyword>
<dbReference type="OrthoDB" id="166907at2759"/>
<sequence length="355" mass="40715">MTTPLLERLLNHKESANFIVIEDTILQSGYVLLKEFIKKVAKNQNRCVLLLCFEFSPEWFLENINSNKNLVIFDAYSKSDSYDFENDIISDLNYNFIKNIKDTSEIINILKDTIKKLSYSSYTLIIDSISPLLLIDTSLTFNFLKRISSCLTLSDINTNTNSNLIITVYHSDIPNYPSSGISGYLNVRNTLLHHIASTTIIIKNTEQFRKESTSHGYIITENNAIINAYMNFPENSICIIEHRKKSGKVLYETNSYHIDESYGNMIIQLVKDVKEDLDPESNTPDPTTANLLFNLSLTESQKKAKNELVLPYVKIQDQYEEKNRENTTTSGGNIFYEPDKNDDFDDEDPDDDLSI</sequence>
<keyword evidence="11" id="KW-1185">Reference proteome</keyword>
<evidence type="ECO:0000313" key="11">
    <source>
        <dbReference type="Proteomes" id="UP000022910"/>
    </source>
</evidence>
<feature type="region of interest" description="Disordered" evidence="9">
    <location>
        <begin position="318"/>
        <end position="355"/>
    </location>
</feature>
<organism evidence="10 11">
    <name type="scientific">Rhizophagus irregularis (strain DAOM 197198w)</name>
    <name type="common">Glomus intraradices</name>
    <dbReference type="NCBI Taxonomy" id="1432141"/>
    <lineage>
        <taxon>Eukaryota</taxon>
        <taxon>Fungi</taxon>
        <taxon>Fungi incertae sedis</taxon>
        <taxon>Mucoromycota</taxon>
        <taxon>Glomeromycotina</taxon>
        <taxon>Glomeromycetes</taxon>
        <taxon>Glomerales</taxon>
        <taxon>Glomeraceae</taxon>
        <taxon>Rhizophagus</taxon>
    </lineage>
</organism>
<evidence type="ECO:0000256" key="8">
    <source>
        <dbReference type="ARBA" id="ARBA00023242"/>
    </source>
</evidence>
<comment type="subcellular location">
    <subcellularLocation>
        <location evidence="2">Cytoplasm</location>
    </subcellularLocation>
    <subcellularLocation>
        <location evidence="1">Nucleus</location>
    </subcellularLocation>
</comment>
<dbReference type="GO" id="GO:0033588">
    <property type="term" value="C:elongator holoenzyme complex"/>
    <property type="evidence" value="ECO:0007669"/>
    <property type="project" value="InterPro"/>
</dbReference>
<evidence type="ECO:0000256" key="4">
    <source>
        <dbReference type="ARBA" id="ARBA00009567"/>
    </source>
</evidence>
<reference evidence="10 11" key="1">
    <citation type="submission" date="2014-02" db="EMBL/GenBank/DDBJ databases">
        <title>Single nucleus genome sequencing reveals high similarity among nuclei of an endomycorrhizal fungus.</title>
        <authorList>
            <person name="Lin K."/>
            <person name="Geurts R."/>
            <person name="Zhang Z."/>
            <person name="Limpens E."/>
            <person name="Saunders D.G."/>
            <person name="Mu D."/>
            <person name="Pang E."/>
            <person name="Cao H."/>
            <person name="Cha H."/>
            <person name="Lin T."/>
            <person name="Zhou Q."/>
            <person name="Shang Y."/>
            <person name="Li Y."/>
            <person name="Ivanov S."/>
            <person name="Sharma T."/>
            <person name="Velzen R.V."/>
            <person name="Ruijter N.D."/>
            <person name="Aanen D.K."/>
            <person name="Win J."/>
            <person name="Kamoun S."/>
            <person name="Bisseling T."/>
            <person name="Huang S."/>
        </authorList>
    </citation>
    <scope>NUCLEOTIDE SEQUENCE [LARGE SCALE GENOMIC DNA]</scope>
    <source>
        <strain evidence="11">DAOM197198w</strain>
    </source>
</reference>
<dbReference type="PANTHER" id="PTHR15641:SF1">
    <property type="entry name" value="ELONGATOR COMPLEX PROTEIN 5"/>
    <property type="match status" value="1"/>
</dbReference>
<dbReference type="Proteomes" id="UP000022910">
    <property type="component" value="Unassembled WGS sequence"/>
</dbReference>
<dbReference type="GO" id="GO:0000049">
    <property type="term" value="F:tRNA binding"/>
    <property type="evidence" value="ECO:0007669"/>
    <property type="project" value="TreeGrafter"/>
</dbReference>
<gene>
    <name evidence="10" type="ORF">RirG_098220</name>
</gene>
<dbReference type="Pfam" id="PF10483">
    <property type="entry name" value="Elong_Iki1"/>
    <property type="match status" value="1"/>
</dbReference>
<comment type="similarity">
    <text evidence="4">Belongs to the ELP5 family.</text>
</comment>
<evidence type="ECO:0000256" key="7">
    <source>
        <dbReference type="ARBA" id="ARBA00022694"/>
    </source>
</evidence>
<dbReference type="HOGENOM" id="CLU_076374_1_0_1"/>
<evidence type="ECO:0000256" key="9">
    <source>
        <dbReference type="SAM" id="MobiDB-lite"/>
    </source>
</evidence>
<dbReference type="OMA" id="AHIEWRK"/>
<name>A0A015KNP6_RHIIW</name>
<dbReference type="InterPro" id="IPR027417">
    <property type="entry name" value="P-loop_NTPase"/>
</dbReference>
<dbReference type="AlphaFoldDB" id="A0A015KNP6"/>
<evidence type="ECO:0000256" key="5">
    <source>
        <dbReference type="ARBA" id="ARBA00020264"/>
    </source>
</evidence>
<protein>
    <recommendedName>
        <fullName evidence="5">Elongator complex protein 5</fullName>
    </recommendedName>
</protein>
<dbReference type="InterPro" id="IPR019519">
    <property type="entry name" value="Elp5"/>
</dbReference>
<evidence type="ECO:0000313" key="10">
    <source>
        <dbReference type="EMBL" id="EXX69184.1"/>
    </source>
</evidence>
<dbReference type="Gene3D" id="3.40.50.300">
    <property type="entry name" value="P-loop containing nucleotide triphosphate hydrolases"/>
    <property type="match status" value="1"/>
</dbReference>
<proteinExistence type="inferred from homology"/>
<accession>A0A015KNP6</accession>
<dbReference type="GO" id="GO:0005829">
    <property type="term" value="C:cytosol"/>
    <property type="evidence" value="ECO:0007669"/>
    <property type="project" value="TreeGrafter"/>
</dbReference>
<evidence type="ECO:0000256" key="1">
    <source>
        <dbReference type="ARBA" id="ARBA00004123"/>
    </source>
</evidence>
<evidence type="ECO:0000256" key="6">
    <source>
        <dbReference type="ARBA" id="ARBA00022490"/>
    </source>
</evidence>
<comment type="caution">
    <text evidence="10">The sequence shown here is derived from an EMBL/GenBank/DDBJ whole genome shotgun (WGS) entry which is preliminary data.</text>
</comment>
<dbReference type="PANTHER" id="PTHR15641">
    <property type="entry name" value="ELONGATOR COMPLEX PROTEIN 5"/>
    <property type="match status" value="1"/>
</dbReference>
<dbReference type="GO" id="GO:0005634">
    <property type="term" value="C:nucleus"/>
    <property type="evidence" value="ECO:0007669"/>
    <property type="project" value="UniProtKB-SubCell"/>
</dbReference>
<dbReference type="CDD" id="cd19496">
    <property type="entry name" value="Elp5"/>
    <property type="match status" value="1"/>
</dbReference>
<keyword evidence="8" id="KW-0539">Nucleus</keyword>
<comment type="pathway">
    <text evidence="3">tRNA modification; 5-methoxycarbonylmethyl-2-thiouridine-tRNA biosynthesis.</text>
</comment>
<dbReference type="UniPathway" id="UPA00988"/>
<keyword evidence="7" id="KW-0819">tRNA processing</keyword>